<keyword evidence="5" id="KW-0732">Signal</keyword>
<dbReference type="AlphaFoldDB" id="A0A417XXY4"/>
<dbReference type="PANTHER" id="PTHR12151">
    <property type="entry name" value="ELECTRON TRANSPORT PROTIN SCO1/SENC FAMILY MEMBER"/>
    <property type="match status" value="1"/>
</dbReference>
<keyword evidence="8" id="KW-1185">Reference proteome</keyword>
<dbReference type="Gene3D" id="3.40.30.10">
    <property type="entry name" value="Glutaredoxin"/>
    <property type="match status" value="1"/>
</dbReference>
<accession>A0A417XXY4</accession>
<dbReference type="Proteomes" id="UP000283644">
    <property type="component" value="Unassembled WGS sequence"/>
</dbReference>
<dbReference type="Pfam" id="PF02630">
    <property type="entry name" value="SCO1-SenC"/>
    <property type="match status" value="1"/>
</dbReference>
<dbReference type="RefSeq" id="WP_118927189.1">
    <property type="nucleotide sequence ID" value="NZ_QXGH01000026.1"/>
</dbReference>
<name>A0A417XXY4_9ACTN</name>
<comment type="similarity">
    <text evidence="1">Belongs to the SCO1/2 family.</text>
</comment>
<keyword evidence="4" id="KW-1015">Disulfide bond</keyword>
<dbReference type="InterPro" id="IPR013766">
    <property type="entry name" value="Thioredoxin_domain"/>
</dbReference>
<dbReference type="InterPro" id="IPR003782">
    <property type="entry name" value="SCO1/SenC"/>
</dbReference>
<feature type="binding site" evidence="3">
    <location>
        <position position="71"/>
    </location>
    <ligand>
        <name>Cu cation</name>
        <dbReference type="ChEBI" id="CHEBI:23378"/>
    </ligand>
</feature>
<dbReference type="PANTHER" id="PTHR12151:SF25">
    <property type="entry name" value="LINALOOL DEHYDRATASE_ISOMERASE DOMAIN-CONTAINING PROTEIN"/>
    <property type="match status" value="1"/>
</dbReference>
<dbReference type="PROSITE" id="PS51257">
    <property type="entry name" value="PROKAR_LIPOPROTEIN"/>
    <property type="match status" value="1"/>
</dbReference>
<feature type="disulfide bond" description="Redox-active" evidence="4">
    <location>
        <begin position="71"/>
        <end position="75"/>
    </location>
</feature>
<evidence type="ECO:0000256" key="4">
    <source>
        <dbReference type="PIRSR" id="PIRSR603782-2"/>
    </source>
</evidence>
<feature type="domain" description="Thioredoxin" evidence="6">
    <location>
        <begin position="32"/>
        <end position="182"/>
    </location>
</feature>
<gene>
    <name evidence="7" type="ORF">D0Z08_20835</name>
</gene>
<dbReference type="GO" id="GO:0046872">
    <property type="term" value="F:metal ion binding"/>
    <property type="evidence" value="ECO:0007669"/>
    <property type="project" value="UniProtKB-KW"/>
</dbReference>
<feature type="chain" id="PRO_5039643138" evidence="5">
    <location>
        <begin position="21"/>
        <end position="199"/>
    </location>
</feature>
<evidence type="ECO:0000256" key="3">
    <source>
        <dbReference type="PIRSR" id="PIRSR603782-1"/>
    </source>
</evidence>
<dbReference type="EMBL" id="QXGH01000026">
    <property type="protein sequence ID" value="RHW25141.1"/>
    <property type="molecule type" value="Genomic_DNA"/>
</dbReference>
<protein>
    <submittedName>
        <fullName evidence="7">SCO family protein</fullName>
    </submittedName>
</protein>
<proteinExistence type="inferred from homology"/>
<sequence>MRTVALGVAAALVLAVSACTSEEPETFTGARLDQPYAAPTVELTDTDGAPYSLAADTDKPMTVVFFGYTHCPDLCPLVMNSLSAGLNRLDEDDREQVDMVFVTTDPERDDAAALRDYLDGFGDGYVGLTGDLDDIVAAGDPLHLYVNDGKRLPSGGYDLGGHSTYVLGIDEDDEAVVVWNQETSAVEFATDIHLLLSED</sequence>
<feature type="binding site" evidence="3">
    <location>
        <position position="75"/>
    </location>
    <ligand>
        <name>Cu cation</name>
        <dbReference type="ChEBI" id="CHEBI:23378"/>
    </ligand>
</feature>
<organism evidence="7 8">
    <name type="scientific">Nocardioides immobilis</name>
    <dbReference type="NCBI Taxonomy" id="2049295"/>
    <lineage>
        <taxon>Bacteria</taxon>
        <taxon>Bacillati</taxon>
        <taxon>Actinomycetota</taxon>
        <taxon>Actinomycetes</taxon>
        <taxon>Propionibacteriales</taxon>
        <taxon>Nocardioidaceae</taxon>
        <taxon>Nocardioides</taxon>
    </lineage>
</organism>
<evidence type="ECO:0000256" key="2">
    <source>
        <dbReference type="ARBA" id="ARBA00023008"/>
    </source>
</evidence>
<dbReference type="SUPFAM" id="SSF52833">
    <property type="entry name" value="Thioredoxin-like"/>
    <property type="match status" value="1"/>
</dbReference>
<evidence type="ECO:0000313" key="8">
    <source>
        <dbReference type="Proteomes" id="UP000283644"/>
    </source>
</evidence>
<evidence type="ECO:0000259" key="6">
    <source>
        <dbReference type="PROSITE" id="PS51352"/>
    </source>
</evidence>
<feature type="signal peptide" evidence="5">
    <location>
        <begin position="1"/>
        <end position="20"/>
    </location>
</feature>
<evidence type="ECO:0000256" key="1">
    <source>
        <dbReference type="ARBA" id="ARBA00010996"/>
    </source>
</evidence>
<comment type="caution">
    <text evidence="7">The sequence shown here is derived from an EMBL/GenBank/DDBJ whole genome shotgun (WGS) entry which is preliminary data.</text>
</comment>
<feature type="binding site" evidence="3">
    <location>
        <position position="162"/>
    </location>
    <ligand>
        <name>Cu cation</name>
        <dbReference type="ChEBI" id="CHEBI:23378"/>
    </ligand>
</feature>
<evidence type="ECO:0000256" key="5">
    <source>
        <dbReference type="SAM" id="SignalP"/>
    </source>
</evidence>
<dbReference type="InterPro" id="IPR036249">
    <property type="entry name" value="Thioredoxin-like_sf"/>
</dbReference>
<evidence type="ECO:0000313" key="7">
    <source>
        <dbReference type="EMBL" id="RHW25141.1"/>
    </source>
</evidence>
<keyword evidence="2 3" id="KW-0186">Copper</keyword>
<dbReference type="CDD" id="cd02968">
    <property type="entry name" value="SCO"/>
    <property type="match status" value="1"/>
</dbReference>
<reference evidence="7 8" key="1">
    <citation type="submission" date="2018-09" db="EMBL/GenBank/DDBJ databases">
        <title>Genome sequencing of Nocardioides immobilis CCTCC AB 2017083 for comparison to Nocardioides silvaticus.</title>
        <authorList>
            <person name="Li C."/>
            <person name="Wang G."/>
        </authorList>
    </citation>
    <scope>NUCLEOTIDE SEQUENCE [LARGE SCALE GENOMIC DNA]</scope>
    <source>
        <strain evidence="7 8">CCTCC AB 2017083</strain>
    </source>
</reference>
<dbReference type="OrthoDB" id="9790194at2"/>
<dbReference type="PROSITE" id="PS51352">
    <property type="entry name" value="THIOREDOXIN_2"/>
    <property type="match status" value="1"/>
</dbReference>
<keyword evidence="3" id="KW-0479">Metal-binding</keyword>